<dbReference type="Pfam" id="PF04383">
    <property type="entry name" value="KilA-N"/>
    <property type="match status" value="1"/>
</dbReference>
<evidence type="ECO:0000313" key="3">
    <source>
        <dbReference type="Proteomes" id="UP000494115"/>
    </source>
</evidence>
<feature type="domain" description="KilA-N" evidence="1">
    <location>
        <begin position="4"/>
        <end position="112"/>
    </location>
</feature>
<dbReference type="PROSITE" id="PS51301">
    <property type="entry name" value="KILA_N"/>
    <property type="match status" value="1"/>
</dbReference>
<dbReference type="InterPro" id="IPR018004">
    <property type="entry name" value="KilA/APSES_HTH"/>
</dbReference>
<sequence length="194" mass="21446">MEPDKQKSELVVLGAQIADDGDARYRLVDLHKASGKLEKHKPVQFMRLQSTQDLINELRAEKVGNPTLSPDPINTKKGRGGGIHVCRELVYTYAMWISAKFHLKVIRSFDAIVAQNSDEQLSATDKVLRAEKALDNEVLGVSQAASKLAKSKRTVPPLRTAFVEAAHGLQLCFPGLDVTPLLEAAKPKLKRARR</sequence>
<accession>A0A6S7B9B3</accession>
<dbReference type="RefSeq" id="WP_175104244.1">
    <property type="nucleotide sequence ID" value="NZ_CADIKM010000005.1"/>
</dbReference>
<gene>
    <name evidence="2" type="ORF">LMG28138_01640</name>
</gene>
<dbReference type="EMBL" id="CADIKM010000005">
    <property type="protein sequence ID" value="CAB3783438.1"/>
    <property type="molecule type" value="Genomic_DNA"/>
</dbReference>
<organism evidence="2 3">
    <name type="scientific">Pararobbsia alpina</name>
    <dbReference type="NCBI Taxonomy" id="621374"/>
    <lineage>
        <taxon>Bacteria</taxon>
        <taxon>Pseudomonadati</taxon>
        <taxon>Pseudomonadota</taxon>
        <taxon>Betaproteobacteria</taxon>
        <taxon>Burkholderiales</taxon>
        <taxon>Burkholderiaceae</taxon>
        <taxon>Pararobbsia</taxon>
    </lineage>
</organism>
<evidence type="ECO:0000313" key="2">
    <source>
        <dbReference type="EMBL" id="CAB3783438.1"/>
    </source>
</evidence>
<name>A0A6S7B9B3_9BURK</name>
<reference evidence="2 3" key="1">
    <citation type="submission" date="2020-04" db="EMBL/GenBank/DDBJ databases">
        <authorList>
            <person name="De Canck E."/>
        </authorList>
    </citation>
    <scope>NUCLEOTIDE SEQUENCE [LARGE SCALE GENOMIC DNA]</scope>
    <source>
        <strain evidence="2 3">LMG 28138</strain>
    </source>
</reference>
<dbReference type="SMART" id="SM01252">
    <property type="entry name" value="KilA-N"/>
    <property type="match status" value="1"/>
</dbReference>
<keyword evidence="3" id="KW-1185">Reference proteome</keyword>
<proteinExistence type="predicted"/>
<evidence type="ECO:0000259" key="1">
    <source>
        <dbReference type="PROSITE" id="PS51301"/>
    </source>
</evidence>
<dbReference type="Proteomes" id="UP000494115">
    <property type="component" value="Unassembled WGS sequence"/>
</dbReference>
<protein>
    <recommendedName>
        <fullName evidence="1">KilA-N domain-containing protein</fullName>
    </recommendedName>
</protein>
<dbReference type="AlphaFoldDB" id="A0A6S7B9B3"/>
<dbReference type="InterPro" id="IPR017880">
    <property type="entry name" value="KilA_N"/>
</dbReference>